<dbReference type="InterPro" id="IPR036388">
    <property type="entry name" value="WH-like_DNA-bd_sf"/>
</dbReference>
<gene>
    <name evidence="5" type="ORF">GCM10009760_08820</name>
</gene>
<dbReference type="EMBL" id="BAAANT010000003">
    <property type="protein sequence ID" value="GAA2133060.1"/>
    <property type="molecule type" value="Genomic_DNA"/>
</dbReference>
<keyword evidence="2" id="KW-0805">Transcription regulation</keyword>
<dbReference type="Gene3D" id="1.10.10.10">
    <property type="entry name" value="Winged helix-like DNA-binding domain superfamily/Winged helix DNA-binding domain"/>
    <property type="match status" value="1"/>
</dbReference>
<name>A0ABN2YVQ4_9ACTN</name>
<comment type="similarity">
    <text evidence="1">Belongs to the BlaI transcriptional regulatory family.</text>
</comment>
<evidence type="ECO:0000256" key="4">
    <source>
        <dbReference type="ARBA" id="ARBA00023163"/>
    </source>
</evidence>
<dbReference type="SUPFAM" id="SSF46785">
    <property type="entry name" value="Winged helix' DNA-binding domain"/>
    <property type="match status" value="1"/>
</dbReference>
<organism evidence="5 6">
    <name type="scientific">Kitasatospora kazusensis</name>
    <dbReference type="NCBI Taxonomy" id="407974"/>
    <lineage>
        <taxon>Bacteria</taxon>
        <taxon>Bacillati</taxon>
        <taxon>Actinomycetota</taxon>
        <taxon>Actinomycetes</taxon>
        <taxon>Kitasatosporales</taxon>
        <taxon>Streptomycetaceae</taxon>
        <taxon>Kitasatospora</taxon>
    </lineage>
</organism>
<evidence type="ECO:0000313" key="5">
    <source>
        <dbReference type="EMBL" id="GAA2133060.1"/>
    </source>
</evidence>
<evidence type="ECO:0000256" key="1">
    <source>
        <dbReference type="ARBA" id="ARBA00011046"/>
    </source>
</evidence>
<protein>
    <submittedName>
        <fullName evidence="5">BlaI/MecI/CopY family transcriptional regulator</fullName>
    </submittedName>
</protein>
<dbReference type="Proteomes" id="UP001422759">
    <property type="component" value="Unassembled WGS sequence"/>
</dbReference>
<dbReference type="Pfam" id="PF03965">
    <property type="entry name" value="Penicillinase_R"/>
    <property type="match status" value="1"/>
</dbReference>
<keyword evidence="4" id="KW-0804">Transcription</keyword>
<evidence type="ECO:0000256" key="3">
    <source>
        <dbReference type="ARBA" id="ARBA00023125"/>
    </source>
</evidence>
<dbReference type="RefSeq" id="WP_344461085.1">
    <property type="nucleotide sequence ID" value="NZ_BAAANT010000003.1"/>
</dbReference>
<keyword evidence="3" id="KW-0238">DNA-binding</keyword>
<dbReference type="InterPro" id="IPR005650">
    <property type="entry name" value="BlaI_family"/>
</dbReference>
<accession>A0ABN2YVQ4</accession>
<sequence>MRGLGQLEGEIMDRLWSWGRPASVREVVDDLNRTRPVAYTTVNTVADILFQKGLLRRHKDGRAWIYQPVRSREAHTAELMHEVLGEGGDPQAALLLFIESLDERQASALRGIVRRATGGDA</sequence>
<keyword evidence="6" id="KW-1185">Reference proteome</keyword>
<dbReference type="InterPro" id="IPR036390">
    <property type="entry name" value="WH_DNA-bd_sf"/>
</dbReference>
<evidence type="ECO:0000256" key="2">
    <source>
        <dbReference type="ARBA" id="ARBA00023015"/>
    </source>
</evidence>
<reference evidence="5 6" key="1">
    <citation type="journal article" date="2019" name="Int. J. Syst. Evol. Microbiol.">
        <title>The Global Catalogue of Microorganisms (GCM) 10K type strain sequencing project: providing services to taxonomists for standard genome sequencing and annotation.</title>
        <authorList>
            <consortium name="The Broad Institute Genomics Platform"/>
            <consortium name="The Broad Institute Genome Sequencing Center for Infectious Disease"/>
            <person name="Wu L."/>
            <person name="Ma J."/>
        </authorList>
    </citation>
    <scope>NUCLEOTIDE SEQUENCE [LARGE SCALE GENOMIC DNA]</scope>
    <source>
        <strain evidence="5 6">JCM 14560</strain>
    </source>
</reference>
<dbReference type="Gene3D" id="6.10.140.850">
    <property type="match status" value="1"/>
</dbReference>
<evidence type="ECO:0000313" key="6">
    <source>
        <dbReference type="Proteomes" id="UP001422759"/>
    </source>
</evidence>
<comment type="caution">
    <text evidence="5">The sequence shown here is derived from an EMBL/GenBank/DDBJ whole genome shotgun (WGS) entry which is preliminary data.</text>
</comment>
<proteinExistence type="inferred from homology"/>